<evidence type="ECO:0000256" key="5">
    <source>
        <dbReference type="ARBA" id="ARBA00022741"/>
    </source>
</evidence>
<dbReference type="GO" id="GO:0004673">
    <property type="term" value="F:protein histidine kinase activity"/>
    <property type="evidence" value="ECO:0007669"/>
    <property type="project" value="UniProtKB-EC"/>
</dbReference>
<accession>A0A840Y5N0</accession>
<name>A0A840Y5N0_9PROT</name>
<keyword evidence="7" id="KW-0067">ATP-binding</keyword>
<dbReference type="InterPro" id="IPR036890">
    <property type="entry name" value="HATPase_C_sf"/>
</dbReference>
<dbReference type="EC" id="2.7.13.3" evidence="2"/>
<dbReference type="GO" id="GO:0005524">
    <property type="term" value="F:ATP binding"/>
    <property type="evidence" value="ECO:0007669"/>
    <property type="project" value="UniProtKB-KW"/>
</dbReference>
<evidence type="ECO:0000256" key="2">
    <source>
        <dbReference type="ARBA" id="ARBA00012438"/>
    </source>
</evidence>
<evidence type="ECO:0000256" key="6">
    <source>
        <dbReference type="ARBA" id="ARBA00022777"/>
    </source>
</evidence>
<dbReference type="Pfam" id="PF02518">
    <property type="entry name" value="HATPase_c"/>
    <property type="match status" value="1"/>
</dbReference>
<evidence type="ECO:0000256" key="7">
    <source>
        <dbReference type="ARBA" id="ARBA00022840"/>
    </source>
</evidence>
<evidence type="ECO:0000256" key="4">
    <source>
        <dbReference type="ARBA" id="ARBA00022679"/>
    </source>
</evidence>
<protein>
    <recommendedName>
        <fullName evidence="2">histidine kinase</fullName>
        <ecNumber evidence="2">2.7.13.3</ecNumber>
    </recommendedName>
</protein>
<dbReference type="EMBL" id="JACIJD010000044">
    <property type="protein sequence ID" value="MBB5696458.1"/>
    <property type="molecule type" value="Genomic_DNA"/>
</dbReference>
<keyword evidence="5" id="KW-0547">Nucleotide-binding</keyword>
<sequence length="234" mass="25493">MDDTQFLSGLANTLGLALHGKLGLIQAAEAAAHATLALAKERTLLAELRHRSKNDLQLVLAMLVMQKRKQTDEQSRRGFDHLMNRVAAISIAHDQLMPNGGGGKVELAEYFRSLCGNLAQRREDVWIETDLVPIELPHEEAVALALIVNELVTNALKYAFPEGRSGKIKVMFRTTEQGEGCLQVRDNGVGMGSPRAGGSGSELIERLAQQLSGRIEREKLLVGTGFAISFPLVT</sequence>
<keyword evidence="10" id="KW-1185">Reference proteome</keyword>
<keyword evidence="6 9" id="KW-0418">Kinase</keyword>
<dbReference type="InterPro" id="IPR003594">
    <property type="entry name" value="HATPase_dom"/>
</dbReference>
<proteinExistence type="predicted"/>
<dbReference type="Proteomes" id="UP000580654">
    <property type="component" value="Unassembled WGS sequence"/>
</dbReference>
<dbReference type="SUPFAM" id="SSF55874">
    <property type="entry name" value="ATPase domain of HSP90 chaperone/DNA topoisomerase II/histidine kinase"/>
    <property type="match status" value="1"/>
</dbReference>
<gene>
    <name evidence="9" type="ORF">FHS87_004529</name>
</gene>
<keyword evidence="4" id="KW-0808">Transferase</keyword>
<evidence type="ECO:0000256" key="3">
    <source>
        <dbReference type="ARBA" id="ARBA00022553"/>
    </source>
</evidence>
<reference evidence="9 10" key="1">
    <citation type="submission" date="2020-08" db="EMBL/GenBank/DDBJ databases">
        <title>Genomic Encyclopedia of Type Strains, Phase IV (KMG-IV): sequencing the most valuable type-strain genomes for metagenomic binning, comparative biology and taxonomic classification.</title>
        <authorList>
            <person name="Goeker M."/>
        </authorList>
    </citation>
    <scope>NUCLEOTIDE SEQUENCE [LARGE SCALE GENOMIC DNA]</scope>
    <source>
        <strain evidence="9 10">DSM 25622</strain>
    </source>
</reference>
<dbReference type="InterPro" id="IPR011495">
    <property type="entry name" value="Sig_transdc_His_kin_sub2_dim/P"/>
</dbReference>
<dbReference type="AlphaFoldDB" id="A0A840Y5N0"/>
<dbReference type="Gene3D" id="3.30.450.20">
    <property type="entry name" value="PAS domain"/>
    <property type="match status" value="1"/>
</dbReference>
<organism evidence="9 10">
    <name type="scientific">Muricoccus pecuniae</name>
    <dbReference type="NCBI Taxonomy" id="693023"/>
    <lineage>
        <taxon>Bacteria</taxon>
        <taxon>Pseudomonadati</taxon>
        <taxon>Pseudomonadota</taxon>
        <taxon>Alphaproteobacteria</taxon>
        <taxon>Acetobacterales</taxon>
        <taxon>Roseomonadaceae</taxon>
        <taxon>Muricoccus</taxon>
    </lineage>
</organism>
<feature type="domain" description="Histidine kinase/HSP90-like ATPase" evidence="8">
    <location>
        <begin position="139"/>
        <end position="234"/>
    </location>
</feature>
<dbReference type="PANTHER" id="PTHR41523">
    <property type="entry name" value="TWO-COMPONENT SYSTEM SENSOR PROTEIN"/>
    <property type="match status" value="1"/>
</dbReference>
<evidence type="ECO:0000313" key="9">
    <source>
        <dbReference type="EMBL" id="MBB5696458.1"/>
    </source>
</evidence>
<dbReference type="Gene3D" id="3.30.565.10">
    <property type="entry name" value="Histidine kinase-like ATPase, C-terminal domain"/>
    <property type="match status" value="1"/>
</dbReference>
<evidence type="ECO:0000256" key="1">
    <source>
        <dbReference type="ARBA" id="ARBA00000085"/>
    </source>
</evidence>
<dbReference type="SMART" id="SM00387">
    <property type="entry name" value="HATPase_c"/>
    <property type="match status" value="1"/>
</dbReference>
<dbReference type="PANTHER" id="PTHR41523:SF8">
    <property type="entry name" value="ETHYLENE RESPONSE SENSOR PROTEIN"/>
    <property type="match status" value="1"/>
</dbReference>
<evidence type="ECO:0000259" key="8">
    <source>
        <dbReference type="SMART" id="SM00387"/>
    </source>
</evidence>
<comment type="catalytic activity">
    <reaction evidence="1">
        <text>ATP + protein L-histidine = ADP + protein N-phospho-L-histidine.</text>
        <dbReference type="EC" id="2.7.13.3"/>
    </reaction>
</comment>
<comment type="caution">
    <text evidence="9">The sequence shown here is derived from an EMBL/GenBank/DDBJ whole genome shotgun (WGS) entry which is preliminary data.</text>
</comment>
<keyword evidence="3" id="KW-0597">Phosphoprotein</keyword>
<dbReference type="Pfam" id="PF07568">
    <property type="entry name" value="HisKA_2"/>
    <property type="match status" value="1"/>
</dbReference>
<evidence type="ECO:0000313" key="10">
    <source>
        <dbReference type="Proteomes" id="UP000580654"/>
    </source>
</evidence>